<dbReference type="InterPro" id="IPR036515">
    <property type="entry name" value="Transposase_17_sf"/>
</dbReference>
<dbReference type="Gene3D" id="3.30.70.1290">
    <property type="entry name" value="Transposase IS200-like"/>
    <property type="match status" value="1"/>
</dbReference>
<reference evidence="2" key="1">
    <citation type="journal article" date="2015" name="ISME J.">
        <title>Draft Genome Sequence of Streptomyces incarnatus NRRL8089, which Produces the Nucleoside Antibiotic Sinefungin.</title>
        <authorList>
            <person name="Oshima K."/>
            <person name="Hattori M."/>
            <person name="Shimizu H."/>
            <person name="Fukuda K."/>
            <person name="Nemoto M."/>
            <person name="Inagaki K."/>
            <person name="Tamura T."/>
        </authorList>
    </citation>
    <scope>NUCLEOTIDE SEQUENCE</scope>
    <source>
        <strain evidence="2">FACHB-1277</strain>
    </source>
</reference>
<dbReference type="EMBL" id="JACJPY010000110">
    <property type="protein sequence ID" value="MBD2152489.1"/>
    <property type="molecule type" value="Genomic_DNA"/>
</dbReference>
<dbReference type="SUPFAM" id="SSF143422">
    <property type="entry name" value="Transposase IS200-like"/>
    <property type="match status" value="1"/>
</dbReference>
<dbReference type="PANTHER" id="PTHR36966:SF1">
    <property type="entry name" value="REP-ASSOCIATED TYROSINE TRANSPOSASE"/>
    <property type="match status" value="1"/>
</dbReference>
<proteinExistence type="predicted"/>
<reference evidence="2" key="2">
    <citation type="submission" date="2020-08" db="EMBL/GenBank/DDBJ databases">
        <authorList>
            <person name="Chen M."/>
            <person name="Teng W."/>
            <person name="Zhao L."/>
            <person name="Hu C."/>
            <person name="Zhou Y."/>
            <person name="Han B."/>
            <person name="Song L."/>
            <person name="Shu W."/>
        </authorList>
    </citation>
    <scope>NUCLEOTIDE SEQUENCE</scope>
    <source>
        <strain evidence="2">FACHB-1277</strain>
    </source>
</reference>
<evidence type="ECO:0000313" key="3">
    <source>
        <dbReference type="Proteomes" id="UP000631421"/>
    </source>
</evidence>
<dbReference type="SMART" id="SM01321">
    <property type="entry name" value="Y1_Tnp"/>
    <property type="match status" value="1"/>
</dbReference>
<name>A0A926UWU8_9CYAN</name>
<feature type="domain" description="Transposase IS200-like" evidence="1">
    <location>
        <begin position="34"/>
        <end position="148"/>
    </location>
</feature>
<dbReference type="NCBIfam" id="NF047646">
    <property type="entry name" value="REP_Tyr_transpos"/>
    <property type="match status" value="1"/>
</dbReference>
<dbReference type="GO" id="GO:0006313">
    <property type="term" value="P:DNA transposition"/>
    <property type="evidence" value="ECO:0007669"/>
    <property type="project" value="InterPro"/>
</dbReference>
<protein>
    <submittedName>
        <fullName evidence="2">Transposase</fullName>
    </submittedName>
</protein>
<comment type="caution">
    <text evidence="2">The sequence shown here is derived from an EMBL/GenBank/DDBJ whole genome shotgun (WGS) entry which is preliminary data.</text>
</comment>
<evidence type="ECO:0000259" key="1">
    <source>
        <dbReference type="SMART" id="SM01321"/>
    </source>
</evidence>
<accession>A0A926UWU8</accession>
<dbReference type="InterPro" id="IPR002686">
    <property type="entry name" value="Transposase_17"/>
</dbReference>
<dbReference type="RefSeq" id="WP_190352956.1">
    <property type="nucleotide sequence ID" value="NZ_JACJPY010000110.1"/>
</dbReference>
<dbReference type="AlphaFoldDB" id="A0A926UWU8"/>
<gene>
    <name evidence="2" type="ORF">H6F44_20550</name>
</gene>
<dbReference type="GO" id="GO:0043565">
    <property type="term" value="F:sequence-specific DNA binding"/>
    <property type="evidence" value="ECO:0007669"/>
    <property type="project" value="TreeGrafter"/>
</dbReference>
<organism evidence="2 3">
    <name type="scientific">Pseudanabaena cinerea FACHB-1277</name>
    <dbReference type="NCBI Taxonomy" id="2949581"/>
    <lineage>
        <taxon>Bacteria</taxon>
        <taxon>Bacillati</taxon>
        <taxon>Cyanobacteriota</taxon>
        <taxon>Cyanophyceae</taxon>
        <taxon>Pseudanabaenales</taxon>
        <taxon>Pseudanabaenaceae</taxon>
        <taxon>Pseudanabaena</taxon>
        <taxon>Pseudanabaena cinerea</taxon>
    </lineage>
</organism>
<evidence type="ECO:0000313" key="2">
    <source>
        <dbReference type="EMBL" id="MBD2152489.1"/>
    </source>
</evidence>
<keyword evidence="3" id="KW-1185">Reference proteome</keyword>
<dbReference type="PANTHER" id="PTHR36966">
    <property type="entry name" value="REP-ASSOCIATED TYROSINE TRANSPOSASE"/>
    <property type="match status" value="1"/>
</dbReference>
<dbReference type="InterPro" id="IPR052715">
    <property type="entry name" value="RAYT_transposase"/>
</dbReference>
<sequence length="196" mass="23695">MYEYRKLSPAEKAEVVRQRLAKGYPPHSPPHPIKDASHYLITAACYEHKHRLTTPQRRQQLLNQLFETFIQENITILAWVVLTNHYHLLTETIGFRWLSKQLRLIHGRTAHQWNKEDGLTGKMWYSYSDRAIRSEKHYYTTLNYIHYNPVKHNLVTSPYDWQESSVNWYLQEKGRDWLRTCWLEYPVTDYGEDWDK</sequence>
<dbReference type="Proteomes" id="UP000631421">
    <property type="component" value="Unassembled WGS sequence"/>
</dbReference>
<dbReference type="GO" id="GO:0004803">
    <property type="term" value="F:transposase activity"/>
    <property type="evidence" value="ECO:0007669"/>
    <property type="project" value="InterPro"/>
</dbReference>